<accession>A0A956RNN5</accession>
<name>A0A956RNN5_UNCEI</name>
<comment type="caution">
    <text evidence="2">The sequence shown here is derived from an EMBL/GenBank/DDBJ whole genome shotgun (WGS) entry which is preliminary data.</text>
</comment>
<dbReference type="NCBIfam" id="TIGR02595">
    <property type="entry name" value="PEP_CTERM"/>
    <property type="match status" value="1"/>
</dbReference>
<reference evidence="2" key="2">
    <citation type="journal article" date="2021" name="Microbiome">
        <title>Successional dynamics and alternative stable states in a saline activated sludge microbial community over 9 years.</title>
        <authorList>
            <person name="Wang Y."/>
            <person name="Ye J."/>
            <person name="Ju F."/>
            <person name="Liu L."/>
            <person name="Boyd J.A."/>
            <person name="Deng Y."/>
            <person name="Parks D.H."/>
            <person name="Jiang X."/>
            <person name="Yin X."/>
            <person name="Woodcroft B.J."/>
            <person name="Tyson G.W."/>
            <person name="Hugenholtz P."/>
            <person name="Polz M.F."/>
            <person name="Zhang T."/>
        </authorList>
    </citation>
    <scope>NUCLEOTIDE SEQUENCE</scope>
    <source>
        <strain evidence="2">HKST-UBA01</strain>
    </source>
</reference>
<dbReference type="Proteomes" id="UP000697710">
    <property type="component" value="Unassembled WGS sequence"/>
</dbReference>
<evidence type="ECO:0000259" key="1">
    <source>
        <dbReference type="Pfam" id="PF07589"/>
    </source>
</evidence>
<dbReference type="EMBL" id="JAGQHR010000137">
    <property type="protein sequence ID" value="MCA9727273.1"/>
    <property type="molecule type" value="Genomic_DNA"/>
</dbReference>
<dbReference type="AlphaFoldDB" id="A0A956RNN5"/>
<evidence type="ECO:0000313" key="2">
    <source>
        <dbReference type="EMBL" id="MCA9727273.1"/>
    </source>
</evidence>
<evidence type="ECO:0000313" key="3">
    <source>
        <dbReference type="Proteomes" id="UP000697710"/>
    </source>
</evidence>
<protein>
    <submittedName>
        <fullName evidence="2">PEP-CTERM sorting domain-containing protein</fullName>
    </submittedName>
</protein>
<organism evidence="2 3">
    <name type="scientific">Eiseniibacteriota bacterium</name>
    <dbReference type="NCBI Taxonomy" id="2212470"/>
    <lineage>
        <taxon>Bacteria</taxon>
        <taxon>Candidatus Eiseniibacteriota</taxon>
    </lineage>
</organism>
<dbReference type="Pfam" id="PF07589">
    <property type="entry name" value="PEP-CTERM"/>
    <property type="match status" value="1"/>
</dbReference>
<proteinExistence type="predicted"/>
<feature type="domain" description="Ice-binding protein C-terminal" evidence="1">
    <location>
        <begin position="76"/>
        <end position="101"/>
    </location>
</feature>
<dbReference type="InterPro" id="IPR013424">
    <property type="entry name" value="Ice-binding_C"/>
</dbReference>
<reference evidence="2" key="1">
    <citation type="submission" date="2020-04" db="EMBL/GenBank/DDBJ databases">
        <authorList>
            <person name="Zhang T."/>
        </authorList>
    </citation>
    <scope>NUCLEOTIDE SEQUENCE</scope>
    <source>
        <strain evidence="2">HKST-UBA01</strain>
    </source>
</reference>
<sequence>MSFEIDVTPIQGYVPGNVSPYQTDWFGIGYGEKVGVWMHTFSGLSTNYQNDYLLGWSFRSQGYLDGANFDTTVTEPVPEPGSLALLGLGLSLVGGAASRRRRKRS</sequence>
<gene>
    <name evidence="2" type="ORF">KC729_06285</name>
</gene>